<protein>
    <submittedName>
        <fullName evidence="1">Uncharacterized protein</fullName>
    </submittedName>
</protein>
<evidence type="ECO:0000313" key="2">
    <source>
        <dbReference type="Proteomes" id="UP001489719"/>
    </source>
</evidence>
<name>A0ACC3TMM6_9ASCO</name>
<evidence type="ECO:0000313" key="1">
    <source>
        <dbReference type="EMBL" id="KAK9321915.1"/>
    </source>
</evidence>
<sequence>MTSTPSNLSRLSVEPLEIVNIHSYILPSYNLRPFREFECRNDKWRAVIEKVCEGRTSQHQSQALEWPPEQYDGPTERTAATASQQHLQPQNQFDMAYDEILQISLASSEVDEDEADDDEPDDYDEQDTPVVIEQQLNNIVAGGVDSCALAAYEPTTDSTINIGLLPVNHPNTMITAAAPGELTLGPSTNKVSSTSLRAPISTPTPTPRPILSAPFDANPYISTITVAEWQEFLSRPSTVQIWRRKARLGDIANDTSETASASIAAKRRKRYEWTHVYVCAHAGAPRDRRDPNKRRRKTNKKSIKCGCKARITAAKIIDQDSVVVRWSWQHNGHEYEYPGGSVNRTKSSSEGTTKTGNVQDVGKEVQSLVESIGSLWHMDAKANGNDRKRLVLWRNILASTLSKGVEIFVN</sequence>
<keyword evidence="2" id="KW-1185">Reference proteome</keyword>
<dbReference type="EMBL" id="MU970087">
    <property type="protein sequence ID" value="KAK9321915.1"/>
    <property type="molecule type" value="Genomic_DNA"/>
</dbReference>
<dbReference type="Proteomes" id="UP001489719">
    <property type="component" value="Unassembled WGS sequence"/>
</dbReference>
<reference evidence="2" key="1">
    <citation type="journal article" date="2024" name="Front. Bioeng. Biotechnol.">
        <title>Genome-scale model development and genomic sequencing of the oleaginous clade Lipomyces.</title>
        <authorList>
            <person name="Czajka J.J."/>
            <person name="Han Y."/>
            <person name="Kim J."/>
            <person name="Mondo S.J."/>
            <person name="Hofstad B.A."/>
            <person name="Robles A."/>
            <person name="Haridas S."/>
            <person name="Riley R."/>
            <person name="LaButti K."/>
            <person name="Pangilinan J."/>
            <person name="Andreopoulos W."/>
            <person name="Lipzen A."/>
            <person name="Yan J."/>
            <person name="Wang M."/>
            <person name="Ng V."/>
            <person name="Grigoriev I.V."/>
            <person name="Spatafora J.W."/>
            <person name="Magnuson J.K."/>
            <person name="Baker S.E."/>
            <person name="Pomraning K.R."/>
        </authorList>
    </citation>
    <scope>NUCLEOTIDE SEQUENCE [LARGE SCALE GENOMIC DNA]</scope>
    <source>
        <strain evidence="2">CBS 10300</strain>
    </source>
</reference>
<accession>A0ACC3TMM6</accession>
<comment type="caution">
    <text evidence="1">The sequence shown here is derived from an EMBL/GenBank/DDBJ whole genome shotgun (WGS) entry which is preliminary data.</text>
</comment>
<proteinExistence type="predicted"/>
<organism evidence="1 2">
    <name type="scientific">Lipomyces orientalis</name>
    <dbReference type="NCBI Taxonomy" id="1233043"/>
    <lineage>
        <taxon>Eukaryota</taxon>
        <taxon>Fungi</taxon>
        <taxon>Dikarya</taxon>
        <taxon>Ascomycota</taxon>
        <taxon>Saccharomycotina</taxon>
        <taxon>Lipomycetes</taxon>
        <taxon>Lipomycetales</taxon>
        <taxon>Lipomycetaceae</taxon>
        <taxon>Lipomyces</taxon>
    </lineage>
</organism>
<gene>
    <name evidence="1" type="ORF">V1517DRAFT_157428</name>
</gene>